<evidence type="ECO:0000313" key="4">
    <source>
        <dbReference type="Proteomes" id="UP000220639"/>
    </source>
</evidence>
<gene>
    <name evidence="2" type="ORF">AAFL32_19265</name>
    <name evidence="1" type="ORF">HV064_00665</name>
    <name evidence="3" type="ORF">KOSB73_220741</name>
</gene>
<reference evidence="3" key="1">
    <citation type="submission" date="2017-08" db="EMBL/GenBank/DDBJ databases">
        <authorList>
            <person name="de Groot N.N."/>
        </authorList>
    </citation>
    <scope>NUCLEOTIDE SEQUENCE [LARGE SCALE GENOMIC DNA]</scope>
    <source>
        <strain evidence="3">06D021</strain>
    </source>
</reference>
<dbReference type="Proteomes" id="UP000557483">
    <property type="component" value="Unassembled WGS sequence"/>
</dbReference>
<organism evidence="3 4">
    <name type="scientific">Klebsiella grimontii</name>
    <dbReference type="NCBI Taxonomy" id="2058152"/>
    <lineage>
        <taxon>Bacteria</taxon>
        <taxon>Pseudomonadati</taxon>
        <taxon>Pseudomonadota</taxon>
        <taxon>Gammaproteobacteria</taxon>
        <taxon>Enterobacterales</taxon>
        <taxon>Enterobacteriaceae</taxon>
        <taxon>Klebsiella/Raoultella group</taxon>
        <taxon>Klebsiella</taxon>
    </lineage>
</organism>
<dbReference type="EMBL" id="JBCGEM010000016">
    <property type="protein sequence ID" value="MEM0626027.1"/>
    <property type="molecule type" value="Genomic_DNA"/>
</dbReference>
<accession>A0A285B154</accession>
<evidence type="ECO:0000313" key="3">
    <source>
        <dbReference type="EMBL" id="SNU34622.1"/>
    </source>
</evidence>
<dbReference type="EMBL" id="JABXRN010000001">
    <property type="protein sequence ID" value="MBA8122444.1"/>
    <property type="molecule type" value="Genomic_DNA"/>
</dbReference>
<dbReference type="Proteomes" id="UP001458070">
    <property type="component" value="Unassembled WGS sequence"/>
</dbReference>
<evidence type="ECO:0000313" key="6">
    <source>
        <dbReference type="Proteomes" id="UP001458070"/>
    </source>
</evidence>
<sequence length="107" mass="11636">MIRDTVMNSDDFDPLTDLLIGEAVLSLLKSKGPISQQALIGKLQAMQAGEMDSKRRNALGRIIDEISNRVARRSKKITLGTSGAKNNWAELNALLGSPPRPGTNKIH</sequence>
<dbReference type="AlphaFoldDB" id="A0A285B154"/>
<dbReference type="RefSeq" id="WP_029669930.1">
    <property type="nucleotide sequence ID" value="NZ_CABGKG010000006.1"/>
</dbReference>
<reference evidence="1 5" key="3">
    <citation type="submission" date="2020-06" db="EMBL/GenBank/DDBJ databases">
        <title>REHAB project genomes.</title>
        <authorList>
            <person name="Shaw L.P."/>
        </authorList>
    </citation>
    <scope>NUCLEOTIDE SEQUENCE [LARGE SCALE GENOMIC DNA]</scope>
    <source>
        <strain evidence="1 5">RHBSTW-00092</strain>
    </source>
</reference>
<evidence type="ECO:0000313" key="5">
    <source>
        <dbReference type="Proteomes" id="UP000557483"/>
    </source>
</evidence>
<keyword evidence="6" id="KW-1185">Reference proteome</keyword>
<reference evidence="2 6" key="4">
    <citation type="submission" date="2024-04" db="EMBL/GenBank/DDBJ databases">
        <title>Draft genome assemblies of urinary isolates.</title>
        <authorList>
            <person name="Appleberry H."/>
            <person name="Kula A."/>
            <person name="Wolfe A.J."/>
            <person name="Putonti C."/>
        </authorList>
    </citation>
    <scope>NUCLEOTIDE SEQUENCE [LARGE SCALE GENOMIC DNA]</scope>
    <source>
        <strain evidence="2 6">UMB12529</strain>
    </source>
</reference>
<protein>
    <submittedName>
        <fullName evidence="3">Uncharacterized protein</fullName>
    </submittedName>
</protein>
<evidence type="ECO:0000313" key="2">
    <source>
        <dbReference type="EMBL" id="MEM0626027.1"/>
    </source>
</evidence>
<proteinExistence type="predicted"/>
<evidence type="ECO:0000313" key="1">
    <source>
        <dbReference type="EMBL" id="MBA8122444.1"/>
    </source>
</evidence>
<dbReference type="Proteomes" id="UP000220639">
    <property type="component" value="Unassembled WGS sequence"/>
</dbReference>
<reference evidence="4" key="2">
    <citation type="submission" date="2017-08" db="EMBL/GenBank/DDBJ databases">
        <authorList>
            <person name="Brisse S."/>
        </authorList>
    </citation>
    <scope>NUCLEOTIDE SEQUENCE [LARGE SCALE GENOMIC DNA]</scope>
    <source>
        <strain evidence="4">06D021</strain>
    </source>
</reference>
<name>A0A285B154_9ENTR</name>
<dbReference type="EMBL" id="FZTC01000015">
    <property type="protein sequence ID" value="SNU34622.1"/>
    <property type="molecule type" value="Genomic_DNA"/>
</dbReference>